<evidence type="ECO:0000313" key="3">
    <source>
        <dbReference type="Proteomes" id="UP001623660"/>
    </source>
</evidence>
<dbReference type="InterPro" id="IPR013830">
    <property type="entry name" value="SGNH_hydro"/>
</dbReference>
<dbReference type="PANTHER" id="PTHR30383:SF5">
    <property type="entry name" value="SGNH HYDROLASE-TYPE ESTERASE DOMAIN-CONTAINING PROTEIN"/>
    <property type="match status" value="1"/>
</dbReference>
<feature type="domain" description="SGNH hydrolase-type esterase" evidence="1">
    <location>
        <begin position="5"/>
        <end position="178"/>
    </location>
</feature>
<dbReference type="Gene3D" id="3.40.50.1110">
    <property type="entry name" value="SGNH hydrolase"/>
    <property type="match status" value="1"/>
</dbReference>
<name>A0ABW8SND7_9CLOT</name>
<reference evidence="2 3" key="1">
    <citation type="submission" date="2024-11" db="EMBL/GenBank/DDBJ databases">
        <authorList>
            <person name="Heng Y.C."/>
            <person name="Lim A.C.H."/>
            <person name="Lee J.K.Y."/>
            <person name="Kittelmann S."/>
        </authorList>
    </citation>
    <scope>NUCLEOTIDE SEQUENCE [LARGE SCALE GENOMIC DNA]</scope>
    <source>
        <strain evidence="2 3">WILCCON 0269</strain>
    </source>
</reference>
<dbReference type="Pfam" id="PF13472">
    <property type="entry name" value="Lipase_GDSL_2"/>
    <property type="match status" value="1"/>
</dbReference>
<dbReference type="InterPro" id="IPR051532">
    <property type="entry name" value="Ester_Hydrolysis_Enzymes"/>
</dbReference>
<sequence length="186" mass="21163">MKIVCLGDSLTYGYGVRRREVWTALLEKKLKIEVINKGISGDTSAGMLSRLYNDVILEKPSYAMVMGGTNDFIWNLPVEQVMANIASIVFQIMHNSIKPLIGLPVPVCVKTAADRWGFMGDFQNVNKDLEKFNDCLKKFCKNYNIKIFDFYCEFAEENGYGKEGYYIDGIHLNSEGNKRIADMIFI</sequence>
<dbReference type="InterPro" id="IPR036514">
    <property type="entry name" value="SGNH_hydro_sf"/>
</dbReference>
<protein>
    <submittedName>
        <fullName evidence="2">GDSL-type esterase/lipase family protein</fullName>
    </submittedName>
</protein>
<dbReference type="SUPFAM" id="SSF52266">
    <property type="entry name" value="SGNH hydrolase"/>
    <property type="match status" value="1"/>
</dbReference>
<proteinExistence type="predicted"/>
<dbReference type="Proteomes" id="UP001623660">
    <property type="component" value="Unassembled WGS sequence"/>
</dbReference>
<comment type="caution">
    <text evidence="2">The sequence shown here is derived from an EMBL/GenBank/DDBJ whole genome shotgun (WGS) entry which is preliminary data.</text>
</comment>
<gene>
    <name evidence="2" type="ORF">ACJDU8_16665</name>
</gene>
<dbReference type="RefSeq" id="WP_406793282.1">
    <property type="nucleotide sequence ID" value="NZ_JBJHZX010000026.1"/>
</dbReference>
<accession>A0ABW8SND7</accession>
<dbReference type="PANTHER" id="PTHR30383">
    <property type="entry name" value="THIOESTERASE 1/PROTEASE 1/LYSOPHOSPHOLIPASE L1"/>
    <property type="match status" value="1"/>
</dbReference>
<evidence type="ECO:0000313" key="2">
    <source>
        <dbReference type="EMBL" id="MFL0197178.1"/>
    </source>
</evidence>
<keyword evidence="3" id="KW-1185">Reference proteome</keyword>
<dbReference type="EMBL" id="JBJHZX010000026">
    <property type="protein sequence ID" value="MFL0197178.1"/>
    <property type="molecule type" value="Genomic_DNA"/>
</dbReference>
<organism evidence="2 3">
    <name type="scientific">Candidatus Clostridium eludens</name>
    <dbReference type="NCBI Taxonomy" id="3381663"/>
    <lineage>
        <taxon>Bacteria</taxon>
        <taxon>Bacillati</taxon>
        <taxon>Bacillota</taxon>
        <taxon>Clostridia</taxon>
        <taxon>Eubacteriales</taxon>
        <taxon>Clostridiaceae</taxon>
        <taxon>Clostridium</taxon>
    </lineage>
</organism>
<evidence type="ECO:0000259" key="1">
    <source>
        <dbReference type="Pfam" id="PF13472"/>
    </source>
</evidence>